<keyword evidence="4" id="KW-0645">Protease</keyword>
<evidence type="ECO:0000256" key="2">
    <source>
        <dbReference type="SAM" id="MobiDB-lite"/>
    </source>
</evidence>
<evidence type="ECO:0000259" key="3">
    <source>
        <dbReference type="PROSITE" id="PS50175"/>
    </source>
</evidence>
<sequence length="170" mass="17334">MSNGGTLVAAGIVLIGAALIAPNLGRAPPPAPAAPSRQQSPAVAPAPDADPGVAARSIRRAPDGHFYADAIVNGATIRFVVDTGASVVALTREDAQRAGLTFPTQRLRAIGAGGEMDVMPVTLDRVTLGPVEARDVPAVVGERLPMSLLGQSFLGRVGAVEIRGDAMTIR</sequence>
<dbReference type="InterPro" id="IPR001969">
    <property type="entry name" value="Aspartic_peptidase_AS"/>
</dbReference>
<dbReference type="EC" id="3.4.23.-" evidence="4"/>
<feature type="region of interest" description="Disordered" evidence="2">
    <location>
        <begin position="29"/>
        <end position="52"/>
    </location>
</feature>
<keyword evidence="5" id="KW-1185">Reference proteome</keyword>
<dbReference type="NCBIfam" id="TIGR02281">
    <property type="entry name" value="clan_AA_DTGA"/>
    <property type="match status" value="1"/>
</dbReference>
<dbReference type="RefSeq" id="WP_147041920.1">
    <property type="nucleotide sequence ID" value="NZ_BAABIR010000001.1"/>
</dbReference>
<dbReference type="OrthoDB" id="7595324at2"/>
<dbReference type="Pfam" id="PF13975">
    <property type="entry name" value="gag-asp_proteas"/>
    <property type="match status" value="1"/>
</dbReference>
<dbReference type="GO" id="GO:0004190">
    <property type="term" value="F:aspartic-type endopeptidase activity"/>
    <property type="evidence" value="ECO:0007669"/>
    <property type="project" value="InterPro"/>
</dbReference>
<dbReference type="Proteomes" id="UP000321249">
    <property type="component" value="Unassembled WGS sequence"/>
</dbReference>
<evidence type="ECO:0000313" key="5">
    <source>
        <dbReference type="Proteomes" id="UP000321249"/>
    </source>
</evidence>
<dbReference type="InterPro" id="IPR011969">
    <property type="entry name" value="Clan_AA_Asp_peptidase_C"/>
</dbReference>
<dbReference type="InterPro" id="IPR021109">
    <property type="entry name" value="Peptidase_aspartic_dom_sf"/>
</dbReference>
<dbReference type="AlphaFoldDB" id="A0A5C6TPU1"/>
<dbReference type="PROSITE" id="PS00141">
    <property type="entry name" value="ASP_PROTEASE"/>
    <property type="match status" value="1"/>
</dbReference>
<dbReference type="SUPFAM" id="SSF50630">
    <property type="entry name" value="Acid proteases"/>
    <property type="match status" value="1"/>
</dbReference>
<dbReference type="Gene3D" id="2.40.70.10">
    <property type="entry name" value="Acid Proteases"/>
    <property type="match status" value="1"/>
</dbReference>
<organism evidence="4 5">
    <name type="scientific">Allosphingosinicella ginsenosidimutans</name>
    <dbReference type="NCBI Taxonomy" id="1176539"/>
    <lineage>
        <taxon>Bacteria</taxon>
        <taxon>Pseudomonadati</taxon>
        <taxon>Pseudomonadota</taxon>
        <taxon>Alphaproteobacteria</taxon>
        <taxon>Sphingomonadales</taxon>
        <taxon>Sphingomonadaceae</taxon>
        <taxon>Allosphingosinicella</taxon>
    </lineage>
</organism>
<protein>
    <submittedName>
        <fullName evidence="4">TIGR02281 family clan AA aspartic protease</fullName>
        <ecNumber evidence="4">3.4.23.-</ecNumber>
    </submittedName>
</protein>
<dbReference type="CDD" id="cd05483">
    <property type="entry name" value="retropepsin_like_bacteria"/>
    <property type="match status" value="1"/>
</dbReference>
<feature type="domain" description="Peptidase A2" evidence="3">
    <location>
        <begin position="77"/>
        <end position="153"/>
    </location>
</feature>
<dbReference type="GO" id="GO:0006508">
    <property type="term" value="P:proteolysis"/>
    <property type="evidence" value="ECO:0007669"/>
    <property type="project" value="UniProtKB-KW"/>
</dbReference>
<dbReference type="PROSITE" id="PS50175">
    <property type="entry name" value="ASP_PROT_RETROV"/>
    <property type="match status" value="1"/>
</dbReference>
<feature type="compositionally biased region" description="Low complexity" evidence="2">
    <location>
        <begin position="34"/>
        <end position="52"/>
    </location>
</feature>
<keyword evidence="1 4" id="KW-0378">Hydrolase</keyword>
<dbReference type="InterPro" id="IPR001995">
    <property type="entry name" value="Peptidase_A2_cat"/>
</dbReference>
<dbReference type="EMBL" id="VOQQ01000001">
    <property type="protein sequence ID" value="TXC62532.1"/>
    <property type="molecule type" value="Genomic_DNA"/>
</dbReference>
<dbReference type="InterPro" id="IPR034122">
    <property type="entry name" value="Retropepsin-like_bacterial"/>
</dbReference>
<accession>A0A5C6TPU1</accession>
<reference evidence="4 5" key="1">
    <citation type="journal article" date="2015" name="J. Microbiol.">
        <title>Sphingosinicella ginsenosidimutans sp. nov., with ginsenoside converting activity.</title>
        <authorList>
            <person name="Kim J.K."/>
            <person name="Kang M.S."/>
            <person name="Park S.C."/>
            <person name="Kim K.M."/>
            <person name="Choi K."/>
            <person name="Yoon M.H."/>
            <person name="Im W.T."/>
        </authorList>
    </citation>
    <scope>NUCLEOTIDE SEQUENCE [LARGE SCALE GENOMIC DNA]</scope>
    <source>
        <strain evidence="4 5">BS-11</strain>
    </source>
</reference>
<gene>
    <name evidence="4" type="ORF">FRZ32_01975</name>
</gene>
<evidence type="ECO:0000313" key="4">
    <source>
        <dbReference type="EMBL" id="TXC62532.1"/>
    </source>
</evidence>
<evidence type="ECO:0000256" key="1">
    <source>
        <dbReference type="ARBA" id="ARBA00022801"/>
    </source>
</evidence>
<proteinExistence type="predicted"/>
<name>A0A5C6TPU1_9SPHN</name>
<comment type="caution">
    <text evidence="4">The sequence shown here is derived from an EMBL/GenBank/DDBJ whole genome shotgun (WGS) entry which is preliminary data.</text>
</comment>